<evidence type="ECO:0000256" key="1">
    <source>
        <dbReference type="SAM" id="MobiDB-lite"/>
    </source>
</evidence>
<reference evidence="2 3" key="1">
    <citation type="submission" date="2024-01" db="EMBL/GenBank/DDBJ databases">
        <title>Comparative genomics of Cryptococcus and Kwoniella reveals pathogenesis evolution and contrasting modes of karyotype evolution via chromosome fusion or intercentromeric recombination.</title>
        <authorList>
            <person name="Coelho M.A."/>
            <person name="David-Palma M."/>
            <person name="Shea T."/>
            <person name="Bowers K."/>
            <person name="McGinley-Smith S."/>
            <person name="Mohammad A.W."/>
            <person name="Gnirke A."/>
            <person name="Yurkov A.M."/>
            <person name="Nowrousian M."/>
            <person name="Sun S."/>
            <person name="Cuomo C.A."/>
            <person name="Heitman J."/>
        </authorList>
    </citation>
    <scope>NUCLEOTIDE SEQUENCE [LARGE SCALE GENOMIC DNA]</scope>
    <source>
        <strain evidence="2 3">PYCC6329</strain>
    </source>
</reference>
<dbReference type="KEGG" id="ker:91100939"/>
<evidence type="ECO:0000313" key="2">
    <source>
        <dbReference type="EMBL" id="WWD04070.1"/>
    </source>
</evidence>
<dbReference type="AlphaFoldDB" id="A0AAX4KCH0"/>
<dbReference type="InterPro" id="IPR029045">
    <property type="entry name" value="ClpP/crotonase-like_dom_sf"/>
</dbReference>
<dbReference type="Gene3D" id="3.90.226.10">
    <property type="entry name" value="2-enoyl-CoA Hydratase, Chain A, domain 1"/>
    <property type="match status" value="1"/>
</dbReference>
<dbReference type="EMBL" id="CP144089">
    <property type="protein sequence ID" value="WWD04070.1"/>
    <property type="molecule type" value="Genomic_DNA"/>
</dbReference>
<feature type="compositionally biased region" description="Basic and acidic residues" evidence="1">
    <location>
        <begin position="904"/>
        <end position="916"/>
    </location>
</feature>
<dbReference type="RefSeq" id="XP_066082037.1">
    <property type="nucleotide sequence ID" value="XM_066225940.1"/>
</dbReference>
<keyword evidence="3" id="KW-1185">Reference proteome</keyword>
<dbReference type="InterPro" id="IPR001753">
    <property type="entry name" value="Enoyl-CoA_hydra/iso"/>
</dbReference>
<dbReference type="SUPFAM" id="SSF53328">
    <property type="entry name" value="Formyltransferase"/>
    <property type="match status" value="1"/>
</dbReference>
<feature type="region of interest" description="Disordered" evidence="1">
    <location>
        <begin position="901"/>
        <end position="1019"/>
    </location>
</feature>
<dbReference type="InterPro" id="IPR036477">
    <property type="entry name" value="Formyl_transf_N_sf"/>
</dbReference>
<feature type="region of interest" description="Disordered" evidence="1">
    <location>
        <begin position="808"/>
        <end position="868"/>
    </location>
</feature>
<dbReference type="Pfam" id="PF00378">
    <property type="entry name" value="ECH_1"/>
    <property type="match status" value="1"/>
</dbReference>
<dbReference type="SUPFAM" id="SSF52096">
    <property type="entry name" value="ClpP/crotonase"/>
    <property type="match status" value="1"/>
</dbReference>
<protein>
    <recommendedName>
        <fullName evidence="4">Methionyl-tRNA formyltransferase</fullName>
    </recommendedName>
</protein>
<dbReference type="PANTHER" id="PTHR43388">
    <property type="entry name" value="HYDROGENASE MATURATION FACTOR HOXX"/>
    <property type="match status" value="1"/>
</dbReference>
<evidence type="ECO:0000313" key="3">
    <source>
        <dbReference type="Proteomes" id="UP001358614"/>
    </source>
</evidence>
<sequence>MSTEPPSAPLGPLSSLPEGYEPLKKFKILLLVTSINSFTQRVISYLQYLGFEQVSVQLATSDDDMLNAAEGWDADLVLCPFLTKKLPESIHTRWITLVVHPGPPGDAGPSSLDWVLMGDDGSITDPTQALDTLINTSTADRESTQRSHWGTICFQANEELDGGAVWAWEQYTLPPIGSITKAQLYQGQHSIGAISAVIHSLLRIYDSTVGQGIDKKDWLKVLPKAEWSTKCVSLQREFLGGQTLDRPLLQSTKRRPNFDVHTAQDILRILNASDSQPGAMISPLTTHSKSSLFAYGAHVHQDLSTIPASLYVSLGYDSYSEIPNGKIIATRQGAVFIKTRQVPGLSVGAGIWITHGRVPRGKDKPIDPKIPMVDAIHAAGHEGVLKGVKKWEQSTWMERKGEWQEVFLRSVEEKDGIAQLVYWNFYNGAFTTSNCKYLLKALQWATSPERGNVKLLALMGGNYFSNGIALNTIEHASSPGAETWANINAIDDIVSFLVGDTASEVPDFLQGVEPLCKRGIVTVACVRGNAAAGGVALAAGCDVVLASRGVVLNPAYRGMGLHGSELHSYSYLKRCGPVHAATLLGAMKPINTTLARDWGLVDIEIGVATQSLSDNEPLFVDTIKTILNGKCQDMFSPTSNFKCAPWSIPTSSTLEHLDDESMIEAMCAQKVSTYSEGTRDFPPLLHYRNEELSQMLLDSFHPVRSNRYHSRRYKFIRKVKADSTPSRYILHRPAQADEEDTKEFDDAPGWKRGEEWGYVNMESPKSLESSEKTRIDIFHQPHQQQQPEAQGIEKDQLPKSVGIERKHSEAPTLLTMPSLSAHPISPTMSTSSSAEGPLPTTPMLLDSPPRRNLTTTTSPQNAKMEMSTSNSVNAKRLSLFRSHSSSQSPISTSTQNQFGVLDTKGVEKEKKKDKGTLKSLRKKFRNVLKNLNGDSTSTTEKKKSPSNGMGMGPSRSISSNSVTRTESLNVRTRQTKEDDVPIHTQTQQGTCEWPCLTTGGEEVDELQGQRERPSVEQVA</sequence>
<gene>
    <name evidence="2" type="ORF">V865_002135</name>
</gene>
<dbReference type="PANTHER" id="PTHR43388:SF1">
    <property type="entry name" value="HYDROGENASE MATURATION FACTOR HOXX"/>
    <property type="match status" value="1"/>
</dbReference>
<feature type="compositionally biased region" description="Basic and acidic residues" evidence="1">
    <location>
        <begin position="1007"/>
        <end position="1019"/>
    </location>
</feature>
<feature type="compositionally biased region" description="Polar residues" evidence="1">
    <location>
        <begin position="852"/>
        <end position="868"/>
    </location>
</feature>
<dbReference type="Gene3D" id="3.40.50.12230">
    <property type="match status" value="1"/>
</dbReference>
<accession>A0AAX4KCH0</accession>
<dbReference type="Proteomes" id="UP001358614">
    <property type="component" value="Chromosome 1"/>
</dbReference>
<organism evidence="2 3">
    <name type="scientific">Kwoniella europaea PYCC6329</name>
    <dbReference type="NCBI Taxonomy" id="1423913"/>
    <lineage>
        <taxon>Eukaryota</taxon>
        <taxon>Fungi</taxon>
        <taxon>Dikarya</taxon>
        <taxon>Basidiomycota</taxon>
        <taxon>Agaricomycotina</taxon>
        <taxon>Tremellomycetes</taxon>
        <taxon>Tremellales</taxon>
        <taxon>Cryptococcaceae</taxon>
        <taxon>Kwoniella</taxon>
    </lineage>
</organism>
<dbReference type="InterPro" id="IPR047180">
    <property type="entry name" value="HoxX-like"/>
</dbReference>
<feature type="compositionally biased region" description="Polar residues" evidence="1">
    <location>
        <begin position="955"/>
        <end position="972"/>
    </location>
</feature>
<name>A0AAX4KCH0_9TREE</name>
<proteinExistence type="predicted"/>
<evidence type="ECO:0008006" key="4">
    <source>
        <dbReference type="Google" id="ProtNLM"/>
    </source>
</evidence>
<dbReference type="GeneID" id="91100939"/>